<dbReference type="Pfam" id="PF01068">
    <property type="entry name" value="DNA_ligase_A_M"/>
    <property type="match status" value="1"/>
</dbReference>
<evidence type="ECO:0000313" key="25">
    <source>
        <dbReference type="Proteomes" id="UP000234748"/>
    </source>
</evidence>
<evidence type="ECO:0000256" key="5">
    <source>
        <dbReference type="ARBA" id="ARBA00022695"/>
    </source>
</evidence>
<dbReference type="GO" id="GO:0005524">
    <property type="term" value="F:ATP binding"/>
    <property type="evidence" value="ECO:0007669"/>
    <property type="project" value="UniProtKB-KW"/>
</dbReference>
<dbReference type="SUPFAM" id="SSF56091">
    <property type="entry name" value="DNA ligase/mRNA capping enzyme, catalytic domain"/>
    <property type="match status" value="1"/>
</dbReference>
<evidence type="ECO:0000256" key="3">
    <source>
        <dbReference type="ARBA" id="ARBA00022598"/>
    </source>
</evidence>
<evidence type="ECO:0000256" key="16">
    <source>
        <dbReference type="ARBA" id="ARBA00023204"/>
    </source>
</evidence>
<evidence type="ECO:0000313" key="24">
    <source>
        <dbReference type="EMBL" id="PLT30662.1"/>
    </source>
</evidence>
<dbReference type="Gene3D" id="3.30.470.30">
    <property type="entry name" value="DNA ligase/mRNA capping enzyme"/>
    <property type="match status" value="1"/>
</dbReference>
<dbReference type="InterPro" id="IPR014143">
    <property type="entry name" value="NHEJ_ligase_prk"/>
</dbReference>
<dbReference type="PROSITE" id="PS50160">
    <property type="entry name" value="DNA_LIGASE_A3"/>
    <property type="match status" value="1"/>
</dbReference>
<evidence type="ECO:0000256" key="8">
    <source>
        <dbReference type="ARBA" id="ARBA00022741"/>
    </source>
</evidence>
<keyword evidence="25" id="KW-1185">Reference proteome</keyword>
<evidence type="ECO:0000256" key="2">
    <source>
        <dbReference type="ARBA" id="ARBA00012727"/>
    </source>
</evidence>
<dbReference type="GO" id="GO:0046872">
    <property type="term" value="F:metal ion binding"/>
    <property type="evidence" value="ECO:0007669"/>
    <property type="project" value="UniProtKB-KW"/>
</dbReference>
<dbReference type="Proteomes" id="UP000234748">
    <property type="component" value="Unassembled WGS sequence"/>
</dbReference>
<dbReference type="InterPro" id="IPR012340">
    <property type="entry name" value="NA-bd_OB-fold"/>
</dbReference>
<accession>A0A2N5M8K0</accession>
<keyword evidence="17" id="KW-0464">Manganese</keyword>
<dbReference type="GO" id="GO:0003677">
    <property type="term" value="F:DNA binding"/>
    <property type="evidence" value="ECO:0007669"/>
    <property type="project" value="UniProtKB-KW"/>
</dbReference>
<sequence length="610" mass="70733">MLLTPAFEIPKGREWFYEVKYDGFRAILDISQDEIKLTSRNNKPLEPQFPELTQFISEHQAVLTPYLPLSLDAELVWLENPLKGHFESIQLRGRMRTNAKIHASSKASPCRLLVFDILKASGEDFTALPFAERKKRLQSLFATLDWPLIPDPLSEKVIQYIPAETDAEALWEQILLHDGEGLIAKHQDSRYTPDKRSSQWIKVKNKKTVSCFFLAYHKSNQYFQIGLYKDSEPVSIGSVKDGFTKEEKRTLETIFKSNFNYEDKDFYYLPPSLCASVKYLHLYDNELREPHFDSFLLNAAPEDCTWEEFLQDSFHFPEKIKVSNRGKLLWDSKELRASKVDFLNYLQTVSSWLLFYCRNKALTVIRYPDGILEERFFQKNVPDYAPPFVRTALEGDIKYIICDSMDTLLWLGNLASIEFHIPFQEAGSQKPDELVLDLDPATPAQFQLAVKAALELKKVMDSLHLISFIKTSGNRGIQLHIPLQKETYSYKDTRLFTNFLADLLINMHPDDFTVERLKKQREDRLYLDFVQHAPGKTIIAPYSARANSFGGVAVPLFWNEVNENLNLRDYTIQTVPDRIRTIGCPFKGYDEARNNQPFQDILRFLKSRGK</sequence>
<reference evidence="24 25" key="1">
    <citation type="submission" date="2017-11" db="EMBL/GenBank/DDBJ databases">
        <title>Comparitive Functional Genomics of Dry Heat Resistant strains isolated from the Viking Spacecraft.</title>
        <authorList>
            <person name="Seuylemezian A."/>
            <person name="Cooper K."/>
            <person name="Vaishampayan P."/>
        </authorList>
    </citation>
    <scope>NUCLEOTIDE SEQUENCE [LARGE SCALE GENOMIC DNA]</scope>
    <source>
        <strain evidence="24 25">V1-29</strain>
    </source>
</reference>
<evidence type="ECO:0000256" key="10">
    <source>
        <dbReference type="ARBA" id="ARBA00022801"/>
    </source>
</evidence>
<dbReference type="GO" id="GO:0003910">
    <property type="term" value="F:DNA ligase (ATP) activity"/>
    <property type="evidence" value="ECO:0007669"/>
    <property type="project" value="UniProtKB-EC"/>
</dbReference>
<dbReference type="Gene3D" id="2.40.50.140">
    <property type="entry name" value="Nucleic acid-binding proteins"/>
    <property type="match status" value="1"/>
</dbReference>
<keyword evidence="15" id="KW-0233">DNA recombination</keyword>
<comment type="similarity">
    <text evidence="21">In the C-terminal section; belongs to the ATP-dependent DNA ligase family.</text>
</comment>
<dbReference type="NCBIfam" id="TIGR02776">
    <property type="entry name" value="NHEJ_ligase_prk"/>
    <property type="match status" value="1"/>
</dbReference>
<dbReference type="Pfam" id="PF21686">
    <property type="entry name" value="LigD_Prim-Pol"/>
    <property type="match status" value="1"/>
</dbReference>
<evidence type="ECO:0000256" key="22">
    <source>
        <dbReference type="ARBA" id="ARBA00049990"/>
    </source>
</evidence>
<evidence type="ECO:0000256" key="14">
    <source>
        <dbReference type="ARBA" id="ARBA00023125"/>
    </source>
</evidence>
<dbReference type="AlphaFoldDB" id="A0A2N5M8K0"/>
<comment type="caution">
    <text evidence="24">The sequence shown here is derived from an EMBL/GenBank/DDBJ whole genome shotgun (WGS) entry which is preliminary data.</text>
</comment>
<proteinExistence type="inferred from homology"/>
<dbReference type="GO" id="GO:0006310">
    <property type="term" value="P:DNA recombination"/>
    <property type="evidence" value="ECO:0007669"/>
    <property type="project" value="UniProtKB-KW"/>
</dbReference>
<dbReference type="InterPro" id="IPR016059">
    <property type="entry name" value="DNA_ligase_ATP-dep_CS"/>
</dbReference>
<keyword evidence="7" id="KW-0479">Metal-binding</keyword>
<keyword evidence="8" id="KW-0547">Nucleotide-binding</keyword>
<keyword evidence="4" id="KW-0808">Transferase</keyword>
<dbReference type="PANTHER" id="PTHR42705:SF2">
    <property type="entry name" value="BIFUNCTIONAL NON-HOMOLOGOUS END JOINING PROTEIN LIGD"/>
    <property type="match status" value="1"/>
</dbReference>
<evidence type="ECO:0000256" key="4">
    <source>
        <dbReference type="ARBA" id="ARBA00022679"/>
    </source>
</evidence>
<evidence type="ECO:0000256" key="6">
    <source>
        <dbReference type="ARBA" id="ARBA00022722"/>
    </source>
</evidence>
<dbReference type="PROSITE" id="PS00697">
    <property type="entry name" value="DNA_LIGASE_A1"/>
    <property type="match status" value="1"/>
</dbReference>
<keyword evidence="9" id="KW-0227">DNA damage</keyword>
<keyword evidence="5" id="KW-0548">Nucleotidyltransferase</keyword>
<dbReference type="NCBIfam" id="TIGR02779">
    <property type="entry name" value="NHEJ_ligase_lig"/>
    <property type="match status" value="1"/>
</dbReference>
<keyword evidence="14" id="KW-0238">DNA-binding</keyword>
<organism evidence="24 25">
    <name type="scientific">Peribacillus deserti</name>
    <dbReference type="NCBI Taxonomy" id="673318"/>
    <lineage>
        <taxon>Bacteria</taxon>
        <taxon>Bacillati</taxon>
        <taxon>Bacillota</taxon>
        <taxon>Bacilli</taxon>
        <taxon>Bacillales</taxon>
        <taxon>Bacillaceae</taxon>
        <taxon>Peribacillus</taxon>
    </lineage>
</organism>
<evidence type="ECO:0000256" key="9">
    <source>
        <dbReference type="ARBA" id="ARBA00022763"/>
    </source>
</evidence>
<evidence type="ECO:0000256" key="21">
    <source>
        <dbReference type="ARBA" id="ARBA00049981"/>
    </source>
</evidence>
<evidence type="ECO:0000256" key="13">
    <source>
        <dbReference type="ARBA" id="ARBA00022932"/>
    </source>
</evidence>
<comment type="cofactor">
    <cofactor evidence="1">
        <name>Mn(2+)</name>
        <dbReference type="ChEBI" id="CHEBI:29035"/>
    </cofactor>
</comment>
<keyword evidence="16" id="KW-0234">DNA repair</keyword>
<dbReference type="GO" id="GO:0004527">
    <property type="term" value="F:exonuclease activity"/>
    <property type="evidence" value="ECO:0007669"/>
    <property type="project" value="UniProtKB-KW"/>
</dbReference>
<dbReference type="PANTHER" id="PTHR42705">
    <property type="entry name" value="BIFUNCTIONAL NON-HOMOLOGOUS END JOINING PROTEIN LIGD"/>
    <property type="match status" value="1"/>
</dbReference>
<evidence type="ECO:0000259" key="23">
    <source>
        <dbReference type="PROSITE" id="PS50160"/>
    </source>
</evidence>
<evidence type="ECO:0000256" key="18">
    <source>
        <dbReference type="ARBA" id="ARBA00023268"/>
    </source>
</evidence>
<evidence type="ECO:0000256" key="15">
    <source>
        <dbReference type="ARBA" id="ARBA00023172"/>
    </source>
</evidence>
<evidence type="ECO:0000256" key="1">
    <source>
        <dbReference type="ARBA" id="ARBA00001936"/>
    </source>
</evidence>
<feature type="domain" description="ATP-dependent DNA ligase family profile" evidence="23">
    <location>
        <begin position="103"/>
        <end position="228"/>
    </location>
</feature>
<evidence type="ECO:0000256" key="17">
    <source>
        <dbReference type="ARBA" id="ARBA00023211"/>
    </source>
</evidence>
<evidence type="ECO:0000256" key="11">
    <source>
        <dbReference type="ARBA" id="ARBA00022839"/>
    </source>
</evidence>
<dbReference type="EC" id="6.5.1.1" evidence="2"/>
<dbReference type="InterPro" id="IPR012310">
    <property type="entry name" value="DNA_ligase_ATP-dep_cent"/>
</dbReference>
<comment type="catalytic activity">
    <reaction evidence="20">
        <text>ATP + (deoxyribonucleotide)n-3'-hydroxyl + 5'-phospho-(deoxyribonucleotide)m = (deoxyribonucleotide)n+m + AMP + diphosphate.</text>
        <dbReference type="EC" id="6.5.1.1"/>
    </reaction>
</comment>
<dbReference type="EMBL" id="PGUY01000018">
    <property type="protein sequence ID" value="PLT30662.1"/>
    <property type="molecule type" value="Genomic_DNA"/>
</dbReference>
<comment type="similarity">
    <text evidence="22">In the N-terminal section; belongs to the LigD polymerase family.</text>
</comment>
<dbReference type="InterPro" id="IPR052171">
    <property type="entry name" value="NHEJ_LigD"/>
</dbReference>
<keyword evidence="3 24" id="KW-0436">Ligase</keyword>
<dbReference type="RefSeq" id="WP_101640870.1">
    <property type="nucleotide sequence ID" value="NZ_PGUY01000018.1"/>
</dbReference>
<evidence type="ECO:0000256" key="20">
    <source>
        <dbReference type="ARBA" id="ARBA00034003"/>
    </source>
</evidence>
<dbReference type="PROSITE" id="PS00333">
    <property type="entry name" value="DNA_LIGASE_A2"/>
    <property type="match status" value="1"/>
</dbReference>
<keyword evidence="10" id="KW-0378">Hydrolase</keyword>
<dbReference type="Gene3D" id="3.90.920.10">
    <property type="entry name" value="DNA primase, PRIM domain"/>
    <property type="match status" value="1"/>
</dbReference>
<protein>
    <recommendedName>
        <fullName evidence="2">DNA ligase (ATP)</fullName>
        <ecNumber evidence="2">6.5.1.1</ecNumber>
    </recommendedName>
    <alternativeName>
        <fullName evidence="19">NHEJ DNA polymerase</fullName>
    </alternativeName>
</protein>
<keyword evidence="18" id="KW-0511">Multifunctional enzyme</keyword>
<dbReference type="InterPro" id="IPR014145">
    <property type="entry name" value="LigD_pol_dom"/>
</dbReference>
<dbReference type="CDD" id="cd07906">
    <property type="entry name" value="Adenylation_DNA_ligase_LigD_LigC"/>
    <property type="match status" value="1"/>
</dbReference>
<dbReference type="InterPro" id="IPR014146">
    <property type="entry name" value="LigD_ligase_dom"/>
</dbReference>
<keyword evidence="11" id="KW-0269">Exonuclease</keyword>
<keyword evidence="6" id="KW-0540">Nuclease</keyword>
<dbReference type="GO" id="GO:0006281">
    <property type="term" value="P:DNA repair"/>
    <property type="evidence" value="ECO:0007669"/>
    <property type="project" value="UniProtKB-KW"/>
</dbReference>
<gene>
    <name evidence="24" type="primary">ligD</name>
    <name evidence="24" type="ORF">CUU66_06505</name>
</gene>
<keyword evidence="13" id="KW-0239">DNA-directed DNA polymerase</keyword>
<dbReference type="GO" id="GO:0003887">
    <property type="term" value="F:DNA-directed DNA polymerase activity"/>
    <property type="evidence" value="ECO:0007669"/>
    <property type="project" value="UniProtKB-KW"/>
</dbReference>
<dbReference type="NCBIfam" id="TIGR02778">
    <property type="entry name" value="ligD_pol"/>
    <property type="match status" value="1"/>
</dbReference>
<evidence type="ECO:0000256" key="12">
    <source>
        <dbReference type="ARBA" id="ARBA00022840"/>
    </source>
</evidence>
<name>A0A2N5M8K0_9BACI</name>
<evidence type="ECO:0000256" key="19">
    <source>
        <dbReference type="ARBA" id="ARBA00029943"/>
    </source>
</evidence>
<keyword evidence="12" id="KW-0067">ATP-binding</keyword>
<evidence type="ECO:0000256" key="7">
    <source>
        <dbReference type="ARBA" id="ARBA00022723"/>
    </source>
</evidence>